<evidence type="ECO:0000313" key="1">
    <source>
        <dbReference type="EMBL" id="PJZ86331.1"/>
    </source>
</evidence>
<protein>
    <submittedName>
        <fullName evidence="1">Uncharacterized protein</fullName>
    </submittedName>
</protein>
<accession>A0A2N0AQ88</accession>
<proteinExistence type="predicted"/>
<dbReference type="RefSeq" id="WP_100743213.1">
    <property type="nucleotide sequence ID" value="NZ_NPDW01000001.1"/>
</dbReference>
<name>A0A2N0AQ88_9LEPT</name>
<evidence type="ECO:0000313" key="2">
    <source>
        <dbReference type="Proteomes" id="UP000232145"/>
    </source>
</evidence>
<dbReference type="Proteomes" id="UP000232145">
    <property type="component" value="Unassembled WGS sequence"/>
</dbReference>
<dbReference type="EMBL" id="NPDX01000001">
    <property type="protein sequence ID" value="PJZ86331.1"/>
    <property type="molecule type" value="Genomic_DNA"/>
</dbReference>
<reference evidence="1 2" key="1">
    <citation type="submission" date="2017-07" db="EMBL/GenBank/DDBJ databases">
        <title>Leptospira spp. isolated from tropical soils.</title>
        <authorList>
            <person name="Thibeaux R."/>
            <person name="Iraola G."/>
            <person name="Ferres I."/>
            <person name="Bierque E."/>
            <person name="Girault D."/>
            <person name="Soupe-Gilbert M.-E."/>
            <person name="Picardeau M."/>
            <person name="Goarant C."/>
        </authorList>
    </citation>
    <scope>NUCLEOTIDE SEQUENCE [LARGE SCALE GENOMIC DNA]</scope>
    <source>
        <strain evidence="1 2">FH2-B-A1</strain>
    </source>
</reference>
<comment type="caution">
    <text evidence="1">The sequence shown here is derived from an EMBL/GenBank/DDBJ whole genome shotgun (WGS) entry which is preliminary data.</text>
</comment>
<dbReference type="AlphaFoldDB" id="A0A2N0AQ88"/>
<gene>
    <name evidence="1" type="ORF">CH364_09250</name>
</gene>
<dbReference type="OrthoDB" id="338790at2"/>
<sequence length="233" mass="26841">MLLRFPYSILLLVFLLECTTIGFHEKKIREGMNFGEESQFRVCLITEPDITKEEISNLFTAWNEELSLYQLKALPVELEVMERPGFWGTDILGYLMERQLTNDCDRLLYLKGRTWGDITFEVLTLGIFVGVGLKLEVQGAVEGQSNTRGYIKAKYISTIQLLFTSPKSTLIHEGYHLLGCGHQLFMKECYEKIRDVKLLLTDPNRDPNFFPNLTSTGKKILSRKQILTQSKMD</sequence>
<keyword evidence="2" id="KW-1185">Reference proteome</keyword>
<organism evidence="1 2">
    <name type="scientific">Leptospira harrisiae</name>
    <dbReference type="NCBI Taxonomy" id="2023189"/>
    <lineage>
        <taxon>Bacteria</taxon>
        <taxon>Pseudomonadati</taxon>
        <taxon>Spirochaetota</taxon>
        <taxon>Spirochaetia</taxon>
        <taxon>Leptospirales</taxon>
        <taxon>Leptospiraceae</taxon>
        <taxon>Leptospira</taxon>
    </lineage>
</organism>